<dbReference type="EMBL" id="JANBVN010000078">
    <property type="protein sequence ID" value="KAJ9149603.1"/>
    <property type="molecule type" value="Genomic_DNA"/>
</dbReference>
<feature type="region of interest" description="Disordered" evidence="1">
    <location>
        <begin position="213"/>
        <end position="266"/>
    </location>
</feature>
<dbReference type="InterPro" id="IPR013715">
    <property type="entry name" value="DUF1746"/>
</dbReference>
<evidence type="ECO:0000313" key="3">
    <source>
        <dbReference type="EMBL" id="KAJ9149603.1"/>
    </source>
</evidence>
<proteinExistence type="predicted"/>
<feature type="region of interest" description="Disordered" evidence="1">
    <location>
        <begin position="1"/>
        <end position="39"/>
    </location>
</feature>
<dbReference type="AlphaFoldDB" id="A0AA38RW91"/>
<evidence type="ECO:0000313" key="4">
    <source>
        <dbReference type="Proteomes" id="UP001174691"/>
    </source>
</evidence>
<dbReference type="PANTHER" id="PTHR39405:SF1">
    <property type="entry name" value="DSC E3 UBIQUITIN LIGASE COMPLEX SUBUNIT 4"/>
    <property type="match status" value="1"/>
</dbReference>
<evidence type="ECO:0000259" key="2">
    <source>
        <dbReference type="Pfam" id="PF08508"/>
    </source>
</evidence>
<organism evidence="3 4">
    <name type="scientific">Coniochaeta hoffmannii</name>
    <dbReference type="NCBI Taxonomy" id="91930"/>
    <lineage>
        <taxon>Eukaryota</taxon>
        <taxon>Fungi</taxon>
        <taxon>Dikarya</taxon>
        <taxon>Ascomycota</taxon>
        <taxon>Pezizomycotina</taxon>
        <taxon>Sordariomycetes</taxon>
        <taxon>Sordariomycetidae</taxon>
        <taxon>Coniochaetales</taxon>
        <taxon>Coniochaetaceae</taxon>
        <taxon>Coniochaeta</taxon>
    </lineage>
</organism>
<dbReference type="Proteomes" id="UP001174691">
    <property type="component" value="Unassembled WGS sequence"/>
</dbReference>
<feature type="compositionally biased region" description="Polar residues" evidence="1">
    <location>
        <begin position="1"/>
        <end position="25"/>
    </location>
</feature>
<accession>A0AA38RW91</accession>
<feature type="domain" description="DUF1746" evidence="2">
    <location>
        <begin position="60"/>
        <end position="175"/>
    </location>
</feature>
<reference evidence="3" key="1">
    <citation type="submission" date="2022-07" db="EMBL/GenBank/DDBJ databases">
        <title>Fungi with potential for degradation of polypropylene.</title>
        <authorList>
            <person name="Gostincar C."/>
        </authorList>
    </citation>
    <scope>NUCLEOTIDE SEQUENCE</scope>
    <source>
        <strain evidence="3">EXF-13287</strain>
    </source>
</reference>
<evidence type="ECO:0000256" key="1">
    <source>
        <dbReference type="SAM" id="MobiDB-lite"/>
    </source>
</evidence>
<gene>
    <name evidence="3" type="ORF">NKR19_g5597</name>
</gene>
<comment type="caution">
    <text evidence="3">The sequence shown here is derived from an EMBL/GenBank/DDBJ whole genome shotgun (WGS) entry which is preliminary data.</text>
</comment>
<feature type="compositionally biased region" description="Basic and acidic residues" evidence="1">
    <location>
        <begin position="219"/>
        <end position="237"/>
    </location>
</feature>
<dbReference type="PANTHER" id="PTHR39405">
    <property type="entry name" value="DSC E3 UBIQUITIN LIGASE COMPLEX SUBUNIT 4"/>
    <property type="match status" value="1"/>
</dbReference>
<dbReference type="GO" id="GO:0044695">
    <property type="term" value="C:Dsc E3 ubiquitin ligase complex"/>
    <property type="evidence" value="ECO:0007669"/>
    <property type="project" value="InterPro"/>
</dbReference>
<sequence length="340" mass="36764">MNNDPTPSSAAAGQPSTAATTSQSHGGADESTGASQADADRMRKAGLAKKLQFMTHLMKSLDMVVFAEICTLYYMECSFPRLLLRVIPHYFFLTPKSEDYALLMPAHRPHAFAIFVPNILCMFFHLVFSLPQAGEETRGYLHGGVIIDFVGQKAPTSKLGLLVLDIVILAVQSLMLAVHQEREALRKLVNPARRTAGAAPAAAPSATAAAAAAPAVTLQDHDAEERGVLREDARTAGETDEIELRPLSGNDMHEGEDTSDTTRLLPGSALRQDNADLLGFLRSGNAVLADFHIVHTVRTVGNDYERAAAHLTQTIGYTATLAARAAERRARLEAQTRRQP</sequence>
<dbReference type="GO" id="GO:0005783">
    <property type="term" value="C:endoplasmic reticulum"/>
    <property type="evidence" value="ECO:0007669"/>
    <property type="project" value="TreeGrafter"/>
</dbReference>
<dbReference type="GO" id="GO:0032933">
    <property type="term" value="P:SREBP signaling pathway"/>
    <property type="evidence" value="ECO:0007669"/>
    <property type="project" value="InterPro"/>
</dbReference>
<name>A0AA38RW91_9PEZI</name>
<protein>
    <submittedName>
        <fullName evidence="3">DUF1746-domain-containing protein</fullName>
    </submittedName>
</protein>
<dbReference type="Pfam" id="PF08508">
    <property type="entry name" value="DUF1746"/>
    <property type="match status" value="1"/>
</dbReference>
<keyword evidence="4" id="KW-1185">Reference proteome</keyword>
<dbReference type="InterPro" id="IPR038967">
    <property type="entry name" value="Dsc4-like"/>
</dbReference>